<name>A0A318RVM9_WILLI</name>
<dbReference type="RefSeq" id="WP_110471749.1">
    <property type="nucleotide sequence ID" value="NZ_QJSP01000015.1"/>
</dbReference>
<comment type="similarity">
    <text evidence="1">Belongs to the Rv1128c/1148c/1588c/1702c/1945/3466 family.</text>
</comment>
<keyword evidence="3" id="KW-0378">Hydrolase</keyword>
<keyword evidence="4" id="KW-1185">Reference proteome</keyword>
<dbReference type="AlphaFoldDB" id="A0A318RVM9"/>
<dbReference type="GO" id="GO:0004519">
    <property type="term" value="F:endonuclease activity"/>
    <property type="evidence" value="ECO:0007669"/>
    <property type="project" value="UniProtKB-KW"/>
</dbReference>
<dbReference type="CDD" id="cd00085">
    <property type="entry name" value="HNHc"/>
    <property type="match status" value="1"/>
</dbReference>
<evidence type="ECO:0000313" key="4">
    <source>
        <dbReference type="Proteomes" id="UP000247591"/>
    </source>
</evidence>
<keyword evidence="3" id="KW-0255">Endonuclease</keyword>
<gene>
    <name evidence="3" type="ORF">DFR67_11541</name>
</gene>
<dbReference type="GO" id="GO:0003676">
    <property type="term" value="F:nucleic acid binding"/>
    <property type="evidence" value="ECO:0007669"/>
    <property type="project" value="InterPro"/>
</dbReference>
<reference evidence="3 4" key="1">
    <citation type="submission" date="2018-06" db="EMBL/GenBank/DDBJ databases">
        <title>Genomic Encyclopedia of Type Strains, Phase IV (KMG-IV): sequencing the most valuable type-strain genomes for metagenomic binning, comparative biology and taxonomic classification.</title>
        <authorList>
            <person name="Goeker M."/>
        </authorList>
    </citation>
    <scope>NUCLEOTIDE SEQUENCE [LARGE SCALE GENOMIC DNA]</scope>
    <source>
        <strain evidence="3 4">DSM 45521</strain>
    </source>
</reference>
<evidence type="ECO:0000256" key="1">
    <source>
        <dbReference type="ARBA" id="ARBA00023450"/>
    </source>
</evidence>
<dbReference type="InterPro" id="IPR003615">
    <property type="entry name" value="HNH_nuc"/>
</dbReference>
<comment type="caution">
    <text evidence="3">The sequence shown here is derived from an EMBL/GenBank/DDBJ whole genome shotgun (WGS) entry which is preliminary data.</text>
</comment>
<proteinExistence type="inferred from homology"/>
<dbReference type="EMBL" id="QJSP01000015">
    <property type="protein sequence ID" value="PYE13716.1"/>
    <property type="molecule type" value="Genomic_DNA"/>
</dbReference>
<dbReference type="Proteomes" id="UP000247591">
    <property type="component" value="Unassembled WGS sequence"/>
</dbReference>
<dbReference type="Pfam" id="PF02720">
    <property type="entry name" value="DUF222"/>
    <property type="match status" value="1"/>
</dbReference>
<evidence type="ECO:0000313" key="3">
    <source>
        <dbReference type="EMBL" id="PYE13716.1"/>
    </source>
</evidence>
<protein>
    <submittedName>
        <fullName evidence="3">HNH endonuclease</fullName>
    </submittedName>
</protein>
<feature type="domain" description="HNH nuclease" evidence="2">
    <location>
        <begin position="310"/>
        <end position="360"/>
    </location>
</feature>
<accession>A0A318RVM9</accession>
<dbReference type="InterPro" id="IPR002711">
    <property type="entry name" value="HNH"/>
</dbReference>
<keyword evidence="3" id="KW-0540">Nuclease</keyword>
<dbReference type="Gene3D" id="1.10.30.50">
    <property type="match status" value="1"/>
</dbReference>
<dbReference type="OrthoDB" id="5173535at2"/>
<dbReference type="SMART" id="SM00507">
    <property type="entry name" value="HNHc"/>
    <property type="match status" value="1"/>
</dbReference>
<dbReference type="GO" id="GO:0008270">
    <property type="term" value="F:zinc ion binding"/>
    <property type="evidence" value="ECO:0007669"/>
    <property type="project" value="InterPro"/>
</dbReference>
<dbReference type="InterPro" id="IPR003870">
    <property type="entry name" value="DUF222"/>
</dbReference>
<sequence length="404" mass="43533">MNIRTTTSDMIGLVVPDDPGELSSLTEDLITLRNATESQLSVCAAMIDRLGFAKKAGTTPSMWLQDKGASPAAASRWLRIGKGISKLDRTAGYFRDGFLSTEHVDAVVKGIKQIADRSDVGIDDEERVVFERRLLSHAISGARPTEIEKIAQGLGNQVAHDSGGPTPAEDPTLNRLDYAFSEGRLVGRFDVDAQIGEKLYAALDLWSRARPEPDGSDDARIPTQRRADALHQLLDCGGGGGDGLVSAPRTEVNVTVPADHPDQASLDWMGPITEALAELLACDSSMASVILDSHGVPIDMGPSKRLFTGAVRKAIIIRDQCCIKCGGSASWSDCHHIIYWSDGGTTTLGNGCLLCRTCHRAVHTTGWEITMGSDGHPWLVPPAEMDPQRRPLPAYNRRTMTLAA</sequence>
<dbReference type="Pfam" id="PF01844">
    <property type="entry name" value="HNH"/>
    <property type="match status" value="1"/>
</dbReference>
<evidence type="ECO:0000259" key="2">
    <source>
        <dbReference type="SMART" id="SM00507"/>
    </source>
</evidence>
<organism evidence="3 4">
    <name type="scientific">Williamsia limnetica</name>
    <dbReference type="NCBI Taxonomy" id="882452"/>
    <lineage>
        <taxon>Bacteria</taxon>
        <taxon>Bacillati</taxon>
        <taxon>Actinomycetota</taxon>
        <taxon>Actinomycetes</taxon>
        <taxon>Mycobacteriales</taxon>
        <taxon>Nocardiaceae</taxon>
        <taxon>Williamsia</taxon>
    </lineage>
</organism>